<sequence>MKKCFDDLTIADDFMFCSVMQDPKLCKKLLNIVLSDTIGTITKLQYQTAFEKGSSKGIRLDVWAGDDSGTLYDIEMQTTDKKNLAKRLRYYQSAIDVSTLTKGGDYNDLPDTFIIFFCPFDYLNAGLPMYTFKTMCTQNSHLQLPDGTTKVILNSKAAEKEKNPELKAFLEYMNGKKSEDTFVKELEQRIAEIKHNDQRRHDYMIMTAFEADAKRIGRLEGRSEGFADGAYQKALETAKLMQMHNYPIAEICEMTGLSKQEVESIN</sequence>
<keyword evidence="2" id="KW-1185">Reference proteome</keyword>
<dbReference type="HOGENOM" id="CLU_071023_2_0_12"/>
<dbReference type="PANTHER" id="PTHR41317:SF1">
    <property type="entry name" value="PD-(D_E)XK NUCLEASE FAMILY TRANSPOSASE"/>
    <property type="match status" value="1"/>
</dbReference>
<dbReference type="Pfam" id="PF12784">
    <property type="entry name" value="PDDEXK_2"/>
    <property type="match status" value="1"/>
</dbReference>
<gene>
    <name evidence="1" type="ORF">HMPREF9194_00776</name>
</gene>
<dbReference type="EMBL" id="ATFF01000006">
    <property type="protein sequence ID" value="EPF30459.1"/>
    <property type="molecule type" value="Genomic_DNA"/>
</dbReference>
<dbReference type="eggNOG" id="COG5464">
    <property type="taxonomic scope" value="Bacteria"/>
</dbReference>
<name>S3L107_TREMA</name>
<dbReference type="AlphaFoldDB" id="S3L107"/>
<dbReference type="STRING" id="1125699.HMPREF9194_00776"/>
<evidence type="ECO:0000313" key="2">
    <source>
        <dbReference type="Proteomes" id="UP000014541"/>
    </source>
</evidence>
<dbReference type="OrthoDB" id="9775482at2"/>
<dbReference type="Proteomes" id="UP000014541">
    <property type="component" value="Unassembled WGS sequence"/>
</dbReference>
<reference evidence="1 2" key="1">
    <citation type="submission" date="2013-04" db="EMBL/GenBank/DDBJ databases">
        <title>The Genome Sequence of Treponema maltophilum ATCC 51939.</title>
        <authorList>
            <consortium name="The Broad Institute Genomics Platform"/>
            <person name="Earl A."/>
            <person name="Ward D."/>
            <person name="Feldgarden M."/>
            <person name="Gevers D."/>
            <person name="Leonetti C."/>
            <person name="Blanton J.M."/>
            <person name="Dewhirst F.E."/>
            <person name="Izard J."/>
            <person name="Walker B."/>
            <person name="Young S."/>
            <person name="Zeng Q."/>
            <person name="Gargeya S."/>
            <person name="Fitzgerald M."/>
            <person name="Haas B."/>
            <person name="Abouelleil A."/>
            <person name="Allen A.W."/>
            <person name="Alvarado L."/>
            <person name="Arachchi H.M."/>
            <person name="Berlin A.M."/>
            <person name="Chapman S.B."/>
            <person name="Gainer-Dewar J."/>
            <person name="Goldberg J."/>
            <person name="Griggs A."/>
            <person name="Gujja S."/>
            <person name="Hansen M."/>
            <person name="Howarth C."/>
            <person name="Imamovic A."/>
            <person name="Ireland A."/>
            <person name="Larimer J."/>
            <person name="McCowan C."/>
            <person name="Murphy C."/>
            <person name="Pearson M."/>
            <person name="Poon T.W."/>
            <person name="Priest M."/>
            <person name="Roberts A."/>
            <person name="Saif S."/>
            <person name="Shea T."/>
            <person name="Sisk P."/>
            <person name="Sykes S."/>
            <person name="Wortman J."/>
            <person name="Nusbaum C."/>
            <person name="Birren B."/>
        </authorList>
    </citation>
    <scope>NUCLEOTIDE SEQUENCE [LARGE SCALE GENOMIC DNA]</scope>
    <source>
        <strain evidence="1 2">ATCC 51939</strain>
    </source>
</reference>
<evidence type="ECO:0008006" key="3">
    <source>
        <dbReference type="Google" id="ProtNLM"/>
    </source>
</evidence>
<organism evidence="1 2">
    <name type="scientific">Treponema maltophilum ATCC 51939</name>
    <dbReference type="NCBI Taxonomy" id="1125699"/>
    <lineage>
        <taxon>Bacteria</taxon>
        <taxon>Pseudomonadati</taxon>
        <taxon>Spirochaetota</taxon>
        <taxon>Spirochaetia</taxon>
        <taxon>Spirochaetales</taxon>
        <taxon>Treponemataceae</taxon>
        <taxon>Treponema</taxon>
    </lineage>
</organism>
<dbReference type="InterPro" id="IPR010106">
    <property type="entry name" value="RpnA"/>
</dbReference>
<accession>S3L107</accession>
<dbReference type="NCBIfam" id="TIGR01784">
    <property type="entry name" value="T_den_put_tspse"/>
    <property type="match status" value="1"/>
</dbReference>
<evidence type="ECO:0000313" key="1">
    <source>
        <dbReference type="EMBL" id="EPF30459.1"/>
    </source>
</evidence>
<comment type="caution">
    <text evidence="1">The sequence shown here is derived from an EMBL/GenBank/DDBJ whole genome shotgun (WGS) entry which is preliminary data.</text>
</comment>
<dbReference type="PATRIC" id="fig|1125699.3.peg.789"/>
<proteinExistence type="predicted"/>
<dbReference type="PANTHER" id="PTHR41317">
    <property type="entry name" value="PD-(D_E)XK NUCLEASE FAMILY TRANSPOSASE"/>
    <property type="match status" value="1"/>
</dbReference>
<dbReference type="RefSeq" id="WP_016525070.1">
    <property type="nucleotide sequence ID" value="NZ_KE332518.1"/>
</dbReference>
<protein>
    <recommendedName>
        <fullName evidence="3">Rpn family recombination-promoting nuclease/putative transposase</fullName>
    </recommendedName>
</protein>